<dbReference type="InterPro" id="IPR027017">
    <property type="entry name" value="P60_peptidase_YkfC"/>
</dbReference>
<dbReference type="InterPro" id="IPR039439">
    <property type="entry name" value="SH3b1_dom"/>
</dbReference>
<dbReference type="InterPro" id="IPR000064">
    <property type="entry name" value="NLP_P60_dom"/>
</dbReference>
<keyword evidence="8" id="KW-1185">Reference proteome</keyword>
<keyword evidence="3" id="KW-0378">Hydrolase</keyword>
<proteinExistence type="inferred from homology"/>
<evidence type="ECO:0000256" key="3">
    <source>
        <dbReference type="ARBA" id="ARBA00022801"/>
    </source>
</evidence>
<accession>A0ABS7TFM3</accession>
<evidence type="ECO:0000313" key="8">
    <source>
        <dbReference type="Proteomes" id="UP001430290"/>
    </source>
</evidence>
<keyword evidence="2" id="KW-0645">Protease</keyword>
<dbReference type="Gene3D" id="3.90.1720.10">
    <property type="entry name" value="endopeptidase domain like (from Nostoc punctiforme)"/>
    <property type="match status" value="1"/>
</dbReference>
<dbReference type="Pfam" id="PF12913">
    <property type="entry name" value="SH3_6"/>
    <property type="match status" value="1"/>
</dbReference>
<protein>
    <submittedName>
        <fullName evidence="7">SH3 domain-containing protein</fullName>
    </submittedName>
</protein>
<evidence type="ECO:0000256" key="1">
    <source>
        <dbReference type="ARBA" id="ARBA00007074"/>
    </source>
</evidence>
<evidence type="ECO:0000256" key="4">
    <source>
        <dbReference type="ARBA" id="ARBA00022807"/>
    </source>
</evidence>
<dbReference type="Proteomes" id="UP001430290">
    <property type="component" value="Unassembled WGS sequence"/>
</dbReference>
<dbReference type="SUPFAM" id="SSF54001">
    <property type="entry name" value="Cysteine proteinases"/>
    <property type="match status" value="1"/>
</dbReference>
<dbReference type="Pfam" id="PF00877">
    <property type="entry name" value="NLPC_P60"/>
    <property type="match status" value="1"/>
</dbReference>
<organism evidence="7 8">
    <name type="scientific">Thermomonas beijingensis</name>
    <dbReference type="NCBI Taxonomy" id="2872701"/>
    <lineage>
        <taxon>Bacteria</taxon>
        <taxon>Pseudomonadati</taxon>
        <taxon>Pseudomonadota</taxon>
        <taxon>Gammaproteobacteria</taxon>
        <taxon>Lysobacterales</taxon>
        <taxon>Lysobacteraceae</taxon>
        <taxon>Thermomonas</taxon>
    </lineage>
</organism>
<keyword evidence="5" id="KW-0732">Signal</keyword>
<dbReference type="PROSITE" id="PS51935">
    <property type="entry name" value="NLPC_P60"/>
    <property type="match status" value="1"/>
</dbReference>
<dbReference type="RefSeq" id="WP_223629218.1">
    <property type="nucleotide sequence ID" value="NZ_JAIQDJ010000005.1"/>
</dbReference>
<evidence type="ECO:0000256" key="5">
    <source>
        <dbReference type="SAM" id="SignalP"/>
    </source>
</evidence>
<dbReference type="PIRSF" id="PIRSF019015">
    <property type="entry name" value="P60_peptidase_YkfC"/>
    <property type="match status" value="1"/>
</dbReference>
<keyword evidence="4" id="KW-0788">Thiol protease</keyword>
<name>A0ABS7TFM3_9GAMM</name>
<evidence type="ECO:0000256" key="2">
    <source>
        <dbReference type="ARBA" id="ARBA00022670"/>
    </source>
</evidence>
<feature type="signal peptide" evidence="5">
    <location>
        <begin position="1"/>
        <end position="30"/>
    </location>
</feature>
<evidence type="ECO:0000259" key="6">
    <source>
        <dbReference type="PROSITE" id="PS51935"/>
    </source>
</evidence>
<reference evidence="7" key="1">
    <citation type="submission" date="2021-09" db="EMBL/GenBank/DDBJ databases">
        <authorList>
            <person name="Wu T."/>
            <person name="Guo S.Z."/>
        </authorList>
    </citation>
    <scope>NUCLEOTIDE SEQUENCE</scope>
    <source>
        <strain evidence="7">RSS-23</strain>
    </source>
</reference>
<gene>
    <name evidence="7" type="ORF">K7B09_09420</name>
</gene>
<sequence length="477" mass="52238">MAPLRTSLHPSWHRHLLVATLLLATVPAAARTPSTSPLQLPASGVIGIQDAQLTPAFWLARTQQPAQLLLTPQQIEARNARLLHDDPSMHDLAALPASLTGAQVRTWIEESASAPTKPLWDDTGKSIPQATLDAIVANRALPAIPANQATRYGMAVRRTALRTFPTTLRVFSSQGDTDIDRFQESALFPGDAVVITQSSADGQWLFVLSQRYAAWVEASAIAEGGRDAVLGYATRAPFRIITGAKPRTLFTREQPHLSELQLDMGTRIPLADVAVNKPVNGQHPYTSWILDLPMRNDDGRLAFAPALLQKNTDSSPAALPLTRANVIRQAFKFLGERYGWGHSYNGRDCSGFVSDVYRSMGVLMPRNTSAQAVSPVFSRIHFDARTPRQQRMAAVATLDVGDLIYIPGHVMLFLGRINGAPYVIHDTNGGSYLDRDGTLHSMHLNGVSVTPLLPLRFDKDTDYVDRITNIVRVGKLQ</sequence>
<dbReference type="EMBL" id="JAIQDJ010000005">
    <property type="protein sequence ID" value="MBZ4186540.1"/>
    <property type="molecule type" value="Genomic_DNA"/>
</dbReference>
<evidence type="ECO:0000313" key="7">
    <source>
        <dbReference type="EMBL" id="MBZ4186540.1"/>
    </source>
</evidence>
<feature type="chain" id="PRO_5045560926" evidence="5">
    <location>
        <begin position="31"/>
        <end position="477"/>
    </location>
</feature>
<feature type="domain" description="NlpC/P60" evidence="6">
    <location>
        <begin position="320"/>
        <end position="474"/>
    </location>
</feature>
<dbReference type="InterPro" id="IPR038765">
    <property type="entry name" value="Papain-like_cys_pep_sf"/>
</dbReference>
<comment type="similarity">
    <text evidence="1">Belongs to the peptidase C40 family.</text>
</comment>
<comment type="caution">
    <text evidence="7">The sequence shown here is derived from an EMBL/GenBank/DDBJ whole genome shotgun (WGS) entry which is preliminary data.</text>
</comment>